<accession>A0A6G1G3A1</accession>
<sequence>MVMLHPLMGPTLFRGVGSCALKLFILRRFTAGTQMNGTASDAKAERKTAVKIAVKTAAPEPKVLYPCESLDQLQLLLEHLHQNATQSLIPESVLFQASFTTEVVFDASNPAAEAASTTKSPDGTPRTTWDFDIPPSISVEDVVSDFKSEEQKLEMRKAVLKSLIAGIDKGDDFAYQKSHEWQNQAISAFCYKFLCKSSLVARSRTRRAKRTENGD</sequence>
<gene>
    <name evidence="1 3" type="ORF">P152DRAFT_458330</name>
</gene>
<reference evidence="3" key="3">
    <citation type="submission" date="2025-04" db="UniProtKB">
        <authorList>
            <consortium name="RefSeq"/>
        </authorList>
    </citation>
    <scope>IDENTIFICATION</scope>
    <source>
        <strain evidence="3">CBS 781.70</strain>
    </source>
</reference>
<dbReference type="RefSeq" id="XP_033534119.1">
    <property type="nucleotide sequence ID" value="XM_033679428.1"/>
</dbReference>
<dbReference type="GeneID" id="54419998"/>
<dbReference type="AlphaFoldDB" id="A0A6G1G3A1"/>
<protein>
    <submittedName>
        <fullName evidence="1 3">Uncharacterized protein</fullName>
    </submittedName>
</protein>
<reference evidence="3" key="2">
    <citation type="submission" date="2020-04" db="EMBL/GenBank/DDBJ databases">
        <authorList>
            <consortium name="NCBI Genome Project"/>
        </authorList>
    </citation>
    <scope>NUCLEOTIDE SEQUENCE</scope>
    <source>
        <strain evidence="3">CBS 781.70</strain>
    </source>
</reference>
<keyword evidence="2" id="KW-1185">Reference proteome</keyword>
<name>A0A6G1G3A1_9PEZI</name>
<evidence type="ECO:0000313" key="2">
    <source>
        <dbReference type="Proteomes" id="UP000504638"/>
    </source>
</evidence>
<organism evidence="1">
    <name type="scientific">Eremomyces bilateralis CBS 781.70</name>
    <dbReference type="NCBI Taxonomy" id="1392243"/>
    <lineage>
        <taxon>Eukaryota</taxon>
        <taxon>Fungi</taxon>
        <taxon>Dikarya</taxon>
        <taxon>Ascomycota</taxon>
        <taxon>Pezizomycotina</taxon>
        <taxon>Dothideomycetes</taxon>
        <taxon>Dothideomycetes incertae sedis</taxon>
        <taxon>Eremomycetales</taxon>
        <taxon>Eremomycetaceae</taxon>
        <taxon>Eremomyces</taxon>
    </lineage>
</organism>
<proteinExistence type="predicted"/>
<evidence type="ECO:0000313" key="3">
    <source>
        <dbReference type="RefSeq" id="XP_033534119.1"/>
    </source>
</evidence>
<reference evidence="1 3" key="1">
    <citation type="submission" date="2020-01" db="EMBL/GenBank/DDBJ databases">
        <authorList>
            <consortium name="DOE Joint Genome Institute"/>
            <person name="Haridas S."/>
            <person name="Albert R."/>
            <person name="Binder M."/>
            <person name="Bloem J."/>
            <person name="Labutti K."/>
            <person name="Salamov A."/>
            <person name="Andreopoulos B."/>
            <person name="Baker S.E."/>
            <person name="Barry K."/>
            <person name="Bills G."/>
            <person name="Bluhm B.H."/>
            <person name="Cannon C."/>
            <person name="Castanera R."/>
            <person name="Culley D.E."/>
            <person name="Daum C."/>
            <person name="Ezra D."/>
            <person name="Gonzalez J.B."/>
            <person name="Henrissat B."/>
            <person name="Kuo A."/>
            <person name="Liang C."/>
            <person name="Lipzen A."/>
            <person name="Lutzoni F."/>
            <person name="Magnuson J."/>
            <person name="Mondo S."/>
            <person name="Nolan M."/>
            <person name="Ohm R."/>
            <person name="Pangilinan J."/>
            <person name="Park H.-J."/>
            <person name="Ramirez L."/>
            <person name="Alfaro M."/>
            <person name="Sun H."/>
            <person name="Tritt A."/>
            <person name="Yoshinaga Y."/>
            <person name="Zwiers L.-H."/>
            <person name="Turgeon B.G."/>
            <person name="Goodwin S.B."/>
            <person name="Spatafora J.W."/>
            <person name="Crous P.W."/>
            <person name="Grigoriev I.V."/>
        </authorList>
    </citation>
    <scope>NUCLEOTIDE SEQUENCE</scope>
    <source>
        <strain evidence="1 3">CBS 781.70</strain>
    </source>
</reference>
<dbReference type="Proteomes" id="UP000504638">
    <property type="component" value="Unplaced"/>
</dbReference>
<dbReference type="EMBL" id="ML975157">
    <property type="protein sequence ID" value="KAF1812488.1"/>
    <property type="molecule type" value="Genomic_DNA"/>
</dbReference>
<evidence type="ECO:0000313" key="1">
    <source>
        <dbReference type="EMBL" id="KAF1812488.1"/>
    </source>
</evidence>